<dbReference type="AlphaFoldDB" id="A0A1J9PVE3"/>
<comment type="caution">
    <text evidence="4">The sequence shown here is derived from an EMBL/GenBank/DDBJ whole genome shotgun (WGS) entry which is preliminary data.</text>
</comment>
<dbReference type="GO" id="GO:0005829">
    <property type="term" value="C:cytosol"/>
    <property type="evidence" value="ECO:0007669"/>
    <property type="project" value="TreeGrafter"/>
</dbReference>
<evidence type="ECO:0000256" key="2">
    <source>
        <dbReference type="RuleBase" id="RU003844"/>
    </source>
</evidence>
<dbReference type="InterPro" id="IPR018494">
    <property type="entry name" value="Oxysterol-bd_CS"/>
</dbReference>
<name>A0A1J9PVE3_9EURO</name>
<feature type="region of interest" description="Disordered" evidence="3">
    <location>
        <begin position="1"/>
        <end position="34"/>
    </location>
</feature>
<dbReference type="Proteomes" id="UP000182235">
    <property type="component" value="Unassembled WGS sequence"/>
</dbReference>
<gene>
    <name evidence="4" type="ORF">AJ78_00226</name>
</gene>
<dbReference type="FunFam" id="2.40.160.120:FF:000016">
    <property type="entry name" value="Oxysterol binding protein (Orp8), putative"/>
    <property type="match status" value="1"/>
</dbReference>
<evidence type="ECO:0000256" key="1">
    <source>
        <dbReference type="ARBA" id="ARBA00008842"/>
    </source>
</evidence>
<dbReference type="Gene3D" id="3.30.70.3490">
    <property type="match status" value="1"/>
</dbReference>
<dbReference type="PANTHER" id="PTHR10972">
    <property type="entry name" value="OXYSTEROL-BINDING PROTEIN-RELATED"/>
    <property type="match status" value="1"/>
</dbReference>
<feature type="compositionally biased region" description="Polar residues" evidence="3">
    <location>
        <begin position="18"/>
        <end position="34"/>
    </location>
</feature>
<dbReference type="SUPFAM" id="SSF144000">
    <property type="entry name" value="Oxysterol-binding protein-like"/>
    <property type="match status" value="1"/>
</dbReference>
<feature type="compositionally biased region" description="Low complexity" evidence="3">
    <location>
        <begin position="1"/>
        <end position="17"/>
    </location>
</feature>
<dbReference type="GO" id="GO:0032934">
    <property type="term" value="F:sterol binding"/>
    <property type="evidence" value="ECO:0007669"/>
    <property type="project" value="TreeGrafter"/>
</dbReference>
<protein>
    <recommendedName>
        <fullName evidence="6">Oxysterol-binding protein-like protein 1</fullName>
    </recommendedName>
</protein>
<dbReference type="STRING" id="1447872.A0A1J9PVE3"/>
<evidence type="ECO:0000256" key="3">
    <source>
        <dbReference type="SAM" id="MobiDB-lite"/>
    </source>
</evidence>
<dbReference type="EMBL" id="LGRN01000003">
    <property type="protein sequence ID" value="OJD19866.1"/>
    <property type="molecule type" value="Genomic_DNA"/>
</dbReference>
<dbReference type="PANTHER" id="PTHR10972:SF212">
    <property type="entry name" value="OXYSTEROL-BINDING PROTEIN-LIKE PROTEIN 1"/>
    <property type="match status" value="1"/>
</dbReference>
<accession>A0A1J9PVE3</accession>
<dbReference type="GO" id="GO:0016020">
    <property type="term" value="C:membrane"/>
    <property type="evidence" value="ECO:0007669"/>
    <property type="project" value="TreeGrafter"/>
</dbReference>
<comment type="similarity">
    <text evidence="1 2">Belongs to the OSBP family.</text>
</comment>
<dbReference type="OrthoDB" id="48057at2759"/>
<keyword evidence="5" id="KW-1185">Reference proteome</keyword>
<proteinExistence type="inferred from homology"/>
<evidence type="ECO:0000313" key="4">
    <source>
        <dbReference type="EMBL" id="OJD19866.1"/>
    </source>
</evidence>
<organism evidence="4 5">
    <name type="scientific">Emergomyces pasteurianus Ep9510</name>
    <dbReference type="NCBI Taxonomy" id="1447872"/>
    <lineage>
        <taxon>Eukaryota</taxon>
        <taxon>Fungi</taxon>
        <taxon>Dikarya</taxon>
        <taxon>Ascomycota</taxon>
        <taxon>Pezizomycotina</taxon>
        <taxon>Eurotiomycetes</taxon>
        <taxon>Eurotiomycetidae</taxon>
        <taxon>Onygenales</taxon>
        <taxon>Ajellomycetaceae</taxon>
        <taxon>Emergomyces</taxon>
    </lineage>
</organism>
<evidence type="ECO:0008006" key="6">
    <source>
        <dbReference type="Google" id="ProtNLM"/>
    </source>
</evidence>
<dbReference type="Pfam" id="PF01237">
    <property type="entry name" value="Oxysterol_BP"/>
    <property type="match status" value="1"/>
</dbReference>
<dbReference type="InterPro" id="IPR000648">
    <property type="entry name" value="Oxysterol-bd"/>
</dbReference>
<reference evidence="4 5" key="1">
    <citation type="submission" date="2015-07" db="EMBL/GenBank/DDBJ databases">
        <title>Emmonsia species relationships and genome sequence.</title>
        <authorList>
            <consortium name="The Broad Institute Genomics Platform"/>
            <person name="Cuomo C.A."/>
            <person name="Munoz J.F."/>
            <person name="Imamovic A."/>
            <person name="Priest M.E."/>
            <person name="Young S."/>
            <person name="Clay O.K."/>
            <person name="McEwen J.G."/>
        </authorList>
    </citation>
    <scope>NUCLEOTIDE SEQUENCE [LARGE SCALE GENOMIC DNA]</scope>
    <source>
        <strain evidence="4 5">UAMH 9510</strain>
    </source>
</reference>
<dbReference type="VEuPathDB" id="FungiDB:AJ78_00226"/>
<dbReference type="Gene3D" id="2.40.160.120">
    <property type="match status" value="1"/>
</dbReference>
<dbReference type="PROSITE" id="PS01013">
    <property type="entry name" value="OSBP"/>
    <property type="match status" value="1"/>
</dbReference>
<evidence type="ECO:0000313" key="5">
    <source>
        <dbReference type="Proteomes" id="UP000182235"/>
    </source>
</evidence>
<sequence length="484" mass="53868">MASSSSGASSVFDPPSSVGSAMTNNHNGTVNSLGSTTATTIASAAPEKAPDDSSKLKTFLGILRQFIGVSDIATVRFSLPAQLLEPTPNLEYWNYLDRPETFVSIGKSDDHLGRMLEVLRFWFTKDLKYIKGKPCKPYNSVLGEFFRCNWEIEDSENPITTTAHTSASSTGGSTTVDTNGRVKISYLTEQTSHHPPVSAFYVDCPQRGITARGFDQISAKFTGTSIRVTPGQHNLGIFVTLRERDNEEYQLTHPAAHLGGLLRGTLSITVADTCFITCAKTRIKAILQYLDEGWIGKAQNRVVGAIFSYDPENDTKFKIKDVPEADILARIEGCWHEKIYYTLTTAGSNKCNATKEKDKDREQHLLIDIAPLFQVSKLVPPDDQQLPNESRKFWSRVTTAIGEKQYSLATKLKQELEEQQRRLDSARKERSVEWKPLFFTVPVASSGKPELTEEGEKVLMGLHEGNFRLEWIEDSCSGEPREIA</sequence>
<dbReference type="InterPro" id="IPR037239">
    <property type="entry name" value="OSBP_sf"/>
</dbReference>